<dbReference type="PIRSF" id="PIRSF000193">
    <property type="entry name" value="Pyrrol-5-carb_rd"/>
    <property type="match status" value="1"/>
</dbReference>
<dbReference type="Gene3D" id="3.40.50.720">
    <property type="entry name" value="NAD(P)-binding Rossmann-like Domain"/>
    <property type="match status" value="1"/>
</dbReference>
<comment type="caution">
    <text evidence="10">The sequence shown here is derived from an EMBL/GenBank/DDBJ whole genome shotgun (WGS) entry which is preliminary data.</text>
</comment>
<keyword evidence="4 5" id="KW-0560">Oxidoreductase</keyword>
<dbReference type="PANTHER" id="PTHR11645:SF0">
    <property type="entry name" value="PYRROLINE-5-CARBOXYLATE REDUCTASE 3"/>
    <property type="match status" value="1"/>
</dbReference>
<proteinExistence type="inferred from homology"/>
<dbReference type="PANTHER" id="PTHR11645">
    <property type="entry name" value="PYRROLINE-5-CARBOXYLATE REDUCTASE"/>
    <property type="match status" value="1"/>
</dbReference>
<keyword evidence="3 5" id="KW-0521">NADP</keyword>
<evidence type="ECO:0000256" key="2">
    <source>
        <dbReference type="ARBA" id="ARBA00022650"/>
    </source>
</evidence>
<dbReference type="PROSITE" id="PS00521">
    <property type="entry name" value="P5CR"/>
    <property type="match status" value="1"/>
</dbReference>
<dbReference type="NCBIfam" id="TIGR00112">
    <property type="entry name" value="proC"/>
    <property type="match status" value="1"/>
</dbReference>
<evidence type="ECO:0000256" key="5">
    <source>
        <dbReference type="HAMAP-Rule" id="MF_01925"/>
    </source>
</evidence>
<keyword evidence="5" id="KW-0963">Cytoplasm</keyword>
<dbReference type="Pfam" id="PF03807">
    <property type="entry name" value="F420_oxidored"/>
    <property type="match status" value="1"/>
</dbReference>
<evidence type="ECO:0000256" key="6">
    <source>
        <dbReference type="NCBIfam" id="TIGR00112"/>
    </source>
</evidence>
<keyword evidence="2 5" id="KW-0641">Proline biosynthesis</keyword>
<evidence type="ECO:0000256" key="4">
    <source>
        <dbReference type="ARBA" id="ARBA00023002"/>
    </source>
</evidence>
<accession>A0ABU3ZA28</accession>
<comment type="catalytic activity">
    <reaction evidence="5">
        <text>L-proline + NAD(+) = (S)-1-pyrroline-5-carboxylate + NADH + 2 H(+)</text>
        <dbReference type="Rhea" id="RHEA:14105"/>
        <dbReference type="ChEBI" id="CHEBI:15378"/>
        <dbReference type="ChEBI" id="CHEBI:17388"/>
        <dbReference type="ChEBI" id="CHEBI:57540"/>
        <dbReference type="ChEBI" id="CHEBI:57945"/>
        <dbReference type="ChEBI" id="CHEBI:60039"/>
        <dbReference type="EC" id="1.5.1.2"/>
    </reaction>
</comment>
<sequence length="263" mass="27300">MQTLFIGAGAMGGAILSRSLQAKKLLPENTYVTVKSEEHAYTLLEDFGVNASTQLPDLSTITTIILAVKPQVMKCVLDQLKDVPEGTIIISLAAGITLSTLSAAVPQAIWFRAMPNTPAAVGAGMTALTAYGEQAKPYTKQVVKLFEVVGVVSIVEESHLDCLSALSGAGPGYMFVIMDALADAGVRMGLPRDLAIKAAAQTMYGAGKMAVESGEHPAVLRDQVTSPGGTTIAGIAAMEKGGLRSALHDGVLACLARSNELGK</sequence>
<dbReference type="InterPro" id="IPR036291">
    <property type="entry name" value="NAD(P)-bd_dom_sf"/>
</dbReference>
<dbReference type="InterPro" id="IPR029036">
    <property type="entry name" value="P5CR_dimer"/>
</dbReference>
<dbReference type="Gene3D" id="1.10.3730.10">
    <property type="entry name" value="ProC C-terminal domain-like"/>
    <property type="match status" value="1"/>
</dbReference>
<dbReference type="Proteomes" id="UP001272515">
    <property type="component" value="Unassembled WGS sequence"/>
</dbReference>
<evidence type="ECO:0000256" key="1">
    <source>
        <dbReference type="ARBA" id="ARBA00005525"/>
    </source>
</evidence>
<dbReference type="InterPro" id="IPR028939">
    <property type="entry name" value="P5C_Rdtase_cat_N"/>
</dbReference>
<organism evidence="10 11">
    <name type="scientific">Veillonella absiana</name>
    <dbReference type="NCBI Taxonomy" id="3079305"/>
    <lineage>
        <taxon>Bacteria</taxon>
        <taxon>Bacillati</taxon>
        <taxon>Bacillota</taxon>
        <taxon>Negativicutes</taxon>
        <taxon>Veillonellales</taxon>
        <taxon>Veillonellaceae</taxon>
        <taxon>Veillonella</taxon>
    </lineage>
</organism>
<feature type="domain" description="Pyrroline-5-carboxylate reductase dimerisation" evidence="9">
    <location>
        <begin position="157"/>
        <end position="261"/>
    </location>
</feature>
<evidence type="ECO:0000313" key="10">
    <source>
        <dbReference type="EMBL" id="MDV5088782.1"/>
    </source>
</evidence>
<protein>
    <recommendedName>
        <fullName evidence="5 6">Pyrroline-5-carboxylate reductase</fullName>
        <shortName evidence="5">P5C reductase</shortName>
        <shortName evidence="5">P5CR</shortName>
        <ecNumber evidence="5 6">1.5.1.2</ecNumber>
    </recommendedName>
    <alternativeName>
        <fullName evidence="5">PCA reductase</fullName>
    </alternativeName>
</protein>
<evidence type="ECO:0000259" key="9">
    <source>
        <dbReference type="Pfam" id="PF14748"/>
    </source>
</evidence>
<dbReference type="SUPFAM" id="SSF48179">
    <property type="entry name" value="6-phosphogluconate dehydrogenase C-terminal domain-like"/>
    <property type="match status" value="1"/>
</dbReference>
<comment type="similarity">
    <text evidence="1 5 7">Belongs to the pyrroline-5-carboxylate reductase family.</text>
</comment>
<dbReference type="EMBL" id="JAWJZB010000009">
    <property type="protein sequence ID" value="MDV5088782.1"/>
    <property type="molecule type" value="Genomic_DNA"/>
</dbReference>
<evidence type="ECO:0000256" key="7">
    <source>
        <dbReference type="RuleBase" id="RU003903"/>
    </source>
</evidence>
<dbReference type="RefSeq" id="WP_295189999.1">
    <property type="nucleotide sequence ID" value="NZ_JAWJZA010000008.1"/>
</dbReference>
<keyword evidence="11" id="KW-1185">Reference proteome</keyword>
<evidence type="ECO:0000313" key="11">
    <source>
        <dbReference type="Proteomes" id="UP001272515"/>
    </source>
</evidence>
<comment type="catalytic activity">
    <reaction evidence="5 7">
        <text>L-proline + NADP(+) = (S)-1-pyrroline-5-carboxylate + NADPH + 2 H(+)</text>
        <dbReference type="Rhea" id="RHEA:14109"/>
        <dbReference type="ChEBI" id="CHEBI:15378"/>
        <dbReference type="ChEBI" id="CHEBI:17388"/>
        <dbReference type="ChEBI" id="CHEBI:57783"/>
        <dbReference type="ChEBI" id="CHEBI:58349"/>
        <dbReference type="ChEBI" id="CHEBI:60039"/>
        <dbReference type="EC" id="1.5.1.2"/>
    </reaction>
</comment>
<dbReference type="Pfam" id="PF14748">
    <property type="entry name" value="P5CR_dimer"/>
    <property type="match status" value="1"/>
</dbReference>
<keyword evidence="5 7" id="KW-0028">Amino-acid biosynthesis</keyword>
<reference evidence="10 11" key="1">
    <citation type="submission" date="2023-10" db="EMBL/GenBank/DDBJ databases">
        <title>Veillonella sp. nov., isolated from a pig farm feces dump.</title>
        <authorList>
            <person name="Chang Y.-H."/>
        </authorList>
    </citation>
    <scope>NUCLEOTIDE SEQUENCE [LARGE SCALE GENOMIC DNA]</scope>
    <source>
        <strain evidence="10 11">YH-vei2233</strain>
    </source>
</reference>
<name>A0ABU3ZA28_9FIRM</name>
<dbReference type="GO" id="GO:0004735">
    <property type="term" value="F:pyrroline-5-carboxylate reductase activity"/>
    <property type="evidence" value="ECO:0007669"/>
    <property type="project" value="UniProtKB-EC"/>
</dbReference>
<dbReference type="EC" id="1.5.1.2" evidence="5 6"/>
<dbReference type="SUPFAM" id="SSF51735">
    <property type="entry name" value="NAD(P)-binding Rossmann-fold domains"/>
    <property type="match status" value="1"/>
</dbReference>
<dbReference type="InterPro" id="IPR000304">
    <property type="entry name" value="Pyrroline-COOH_reductase"/>
</dbReference>
<evidence type="ECO:0000259" key="8">
    <source>
        <dbReference type="Pfam" id="PF03807"/>
    </source>
</evidence>
<gene>
    <name evidence="5 10" type="primary">proC</name>
    <name evidence="10" type="ORF">RVY80_08015</name>
</gene>
<dbReference type="InterPro" id="IPR053790">
    <property type="entry name" value="P5CR-like_CS"/>
</dbReference>
<dbReference type="InterPro" id="IPR008927">
    <property type="entry name" value="6-PGluconate_DH-like_C_sf"/>
</dbReference>
<comment type="function">
    <text evidence="5">Catalyzes the reduction of 1-pyrroline-5-carboxylate (PCA) to L-proline.</text>
</comment>
<evidence type="ECO:0000256" key="3">
    <source>
        <dbReference type="ARBA" id="ARBA00022857"/>
    </source>
</evidence>
<dbReference type="HAMAP" id="MF_01925">
    <property type="entry name" value="P5C_reductase"/>
    <property type="match status" value="1"/>
</dbReference>
<feature type="domain" description="Pyrroline-5-carboxylate reductase catalytic N-terminal" evidence="8">
    <location>
        <begin position="5"/>
        <end position="95"/>
    </location>
</feature>
<comment type="subcellular location">
    <subcellularLocation>
        <location evidence="5">Cytoplasm</location>
    </subcellularLocation>
</comment>
<comment type="pathway">
    <text evidence="5 7">Amino-acid biosynthesis; L-proline biosynthesis; L-proline from L-glutamate 5-semialdehyde: step 1/1.</text>
</comment>